<proteinExistence type="predicted"/>
<dbReference type="AlphaFoldDB" id="A0A1I4GZJ3"/>
<dbReference type="Gene3D" id="3.30.110.170">
    <property type="entry name" value="Protein of unknown function (DUF541), domain 1"/>
    <property type="match status" value="1"/>
</dbReference>
<name>A0A1I4GZJ3_9FIRM</name>
<dbReference type="PANTHER" id="PTHR34387">
    <property type="entry name" value="SLR1258 PROTEIN"/>
    <property type="match status" value="1"/>
</dbReference>
<dbReference type="InterPro" id="IPR052022">
    <property type="entry name" value="26kDa_periplasmic_antigen"/>
</dbReference>
<evidence type="ECO:0008006" key="4">
    <source>
        <dbReference type="Google" id="ProtNLM"/>
    </source>
</evidence>
<keyword evidence="1" id="KW-0732">Signal</keyword>
<dbReference type="Proteomes" id="UP000199520">
    <property type="component" value="Unassembled WGS sequence"/>
</dbReference>
<accession>A0A1I4GZJ3</accession>
<dbReference type="InterPro" id="IPR007497">
    <property type="entry name" value="SIMPL/DUF541"/>
</dbReference>
<dbReference type="Pfam" id="PF04402">
    <property type="entry name" value="SIMPL"/>
    <property type="match status" value="1"/>
</dbReference>
<dbReference type="EMBL" id="FOTS01000002">
    <property type="protein sequence ID" value="SFL35468.1"/>
    <property type="molecule type" value="Genomic_DNA"/>
</dbReference>
<evidence type="ECO:0000313" key="2">
    <source>
        <dbReference type="EMBL" id="SFL35468.1"/>
    </source>
</evidence>
<feature type="signal peptide" evidence="1">
    <location>
        <begin position="1"/>
        <end position="21"/>
    </location>
</feature>
<dbReference type="STRING" id="1123291.SAMN04490355_100267"/>
<dbReference type="PANTHER" id="PTHR34387:SF2">
    <property type="entry name" value="SLR1258 PROTEIN"/>
    <property type="match status" value="1"/>
</dbReference>
<dbReference type="GO" id="GO:0006974">
    <property type="term" value="P:DNA damage response"/>
    <property type="evidence" value="ECO:0007669"/>
    <property type="project" value="TreeGrafter"/>
</dbReference>
<evidence type="ECO:0000256" key="1">
    <source>
        <dbReference type="SAM" id="SignalP"/>
    </source>
</evidence>
<evidence type="ECO:0000313" key="3">
    <source>
        <dbReference type="Proteomes" id="UP000199520"/>
    </source>
</evidence>
<dbReference type="OrthoDB" id="1682722at2"/>
<reference evidence="3" key="1">
    <citation type="submission" date="2016-10" db="EMBL/GenBank/DDBJ databases">
        <authorList>
            <person name="Varghese N."/>
            <person name="Submissions S."/>
        </authorList>
    </citation>
    <scope>NUCLEOTIDE SEQUENCE [LARGE SCALE GENOMIC DNA]</scope>
    <source>
        <strain evidence="3">DSM 13327</strain>
    </source>
</reference>
<feature type="chain" id="PRO_5038457638" description="26 kDa periplasmic immunogenic protein" evidence="1">
    <location>
        <begin position="22"/>
        <end position="231"/>
    </location>
</feature>
<gene>
    <name evidence="2" type="ORF">SAMN04490355_100267</name>
</gene>
<keyword evidence="3" id="KW-1185">Reference proteome</keyword>
<organism evidence="2 3">
    <name type="scientific">Pelosinus propionicus DSM 13327</name>
    <dbReference type="NCBI Taxonomy" id="1123291"/>
    <lineage>
        <taxon>Bacteria</taxon>
        <taxon>Bacillati</taxon>
        <taxon>Bacillota</taxon>
        <taxon>Negativicutes</taxon>
        <taxon>Selenomonadales</taxon>
        <taxon>Sporomusaceae</taxon>
        <taxon>Pelosinus</taxon>
    </lineage>
</organism>
<dbReference type="RefSeq" id="WP_090932191.1">
    <property type="nucleotide sequence ID" value="NZ_FOTS01000002.1"/>
</dbReference>
<dbReference type="Gene3D" id="3.30.70.2970">
    <property type="entry name" value="Protein of unknown function (DUF541), domain 2"/>
    <property type="match status" value="1"/>
</dbReference>
<protein>
    <recommendedName>
        <fullName evidence="4">26 kDa periplasmic immunogenic protein</fullName>
    </recommendedName>
</protein>
<sequence>MLKKLILLIAMSVLIAVPVFANEAPKTVIQLTGNSQKEVTPDVARITFSINSVNAKLEKAKNDNTQIASQVFANLKEQGVTQEQIKTNTYQVDPVYNYEKEKLPKLEGYRVTNTLEIRTSIDKVGVLVNEITNAGANEINSIRFETANEADSKNEALKDAIGDALKKADVIAAALNKRVANVTLVNESGVFYHPIMMESRMLKASSDGAAPNIPAGKVTVGATVQVTIELE</sequence>